<keyword evidence="1" id="KW-1133">Transmembrane helix</keyword>
<proteinExistence type="predicted"/>
<comment type="caution">
    <text evidence="3">The sequence shown here is derived from an EMBL/GenBank/DDBJ whole genome shotgun (WGS) entry which is preliminary data.</text>
</comment>
<dbReference type="Proteomes" id="UP001206206">
    <property type="component" value="Unassembled WGS sequence"/>
</dbReference>
<dbReference type="InterPro" id="IPR002477">
    <property type="entry name" value="Peptidoglycan-bd-like"/>
</dbReference>
<name>A0ABT1PJL8_9ACTN</name>
<dbReference type="InterPro" id="IPR036365">
    <property type="entry name" value="PGBD-like_sf"/>
</dbReference>
<protein>
    <submittedName>
        <fullName evidence="3">Peptidoglycan-binding protein</fullName>
    </submittedName>
</protein>
<dbReference type="Gene3D" id="1.10.101.10">
    <property type="entry name" value="PGBD-like superfamily/PGBD"/>
    <property type="match status" value="1"/>
</dbReference>
<dbReference type="EMBL" id="JANFNH010000044">
    <property type="protein sequence ID" value="MCQ4045559.1"/>
    <property type="molecule type" value="Genomic_DNA"/>
</dbReference>
<reference evidence="3 4" key="1">
    <citation type="submission" date="2022-06" db="EMBL/GenBank/DDBJ databases">
        <title>Draft genome sequence of type strain Streptomyces rubrisoli DSM 42083.</title>
        <authorList>
            <person name="Duangmal K."/>
            <person name="Klaysubun C."/>
        </authorList>
    </citation>
    <scope>NUCLEOTIDE SEQUENCE [LARGE SCALE GENOMIC DNA]</scope>
    <source>
        <strain evidence="3 4">DSM 42083</strain>
    </source>
</reference>
<evidence type="ECO:0000259" key="2">
    <source>
        <dbReference type="Pfam" id="PF01471"/>
    </source>
</evidence>
<keyword evidence="1" id="KW-0472">Membrane</keyword>
<evidence type="ECO:0000313" key="3">
    <source>
        <dbReference type="EMBL" id="MCQ4045559.1"/>
    </source>
</evidence>
<keyword evidence="1" id="KW-0812">Transmembrane</keyword>
<feature type="transmembrane region" description="Helical" evidence="1">
    <location>
        <begin position="95"/>
        <end position="117"/>
    </location>
</feature>
<keyword evidence="4" id="KW-1185">Reference proteome</keyword>
<evidence type="ECO:0000313" key="4">
    <source>
        <dbReference type="Proteomes" id="UP001206206"/>
    </source>
</evidence>
<dbReference type="InterPro" id="IPR036366">
    <property type="entry name" value="PGBDSf"/>
</dbReference>
<accession>A0ABT1PJL8</accession>
<dbReference type="Pfam" id="PF01471">
    <property type="entry name" value="PG_binding_1"/>
    <property type="match status" value="1"/>
</dbReference>
<gene>
    <name evidence="3" type="ORF">NON19_26875</name>
</gene>
<evidence type="ECO:0000256" key="1">
    <source>
        <dbReference type="SAM" id="Phobius"/>
    </source>
</evidence>
<feature type="domain" description="Peptidoglycan binding-like" evidence="2">
    <location>
        <begin position="164"/>
        <end position="219"/>
    </location>
</feature>
<dbReference type="RefSeq" id="WP_255931702.1">
    <property type="nucleotide sequence ID" value="NZ_JANFNH010000044.1"/>
</dbReference>
<organism evidence="3 4">
    <name type="scientific">Streptantibioticus rubrisoli</name>
    <dbReference type="NCBI Taxonomy" id="1387313"/>
    <lineage>
        <taxon>Bacteria</taxon>
        <taxon>Bacillati</taxon>
        <taxon>Actinomycetota</taxon>
        <taxon>Actinomycetes</taxon>
        <taxon>Kitasatosporales</taxon>
        <taxon>Streptomycetaceae</taxon>
        <taxon>Streptantibioticus</taxon>
    </lineage>
</organism>
<dbReference type="SUPFAM" id="SSF47090">
    <property type="entry name" value="PGBD-like"/>
    <property type="match status" value="1"/>
</dbReference>
<sequence length="221" mass="23752">MARWQPIPDGLEAQLRELVLRTRGAGDRPPRQMVASRGALAGGDTLRLVELWETAARGTGVELVKGRTGICEPFVGYEDFTAPLVSERRSRQRRALLAAAVAIVVLGGGMASGYALMPGAQRDGVGPQAGELPGFPCHDKVQDGRHYAGYAQTSTDVVGEGADGPQVTEIQCLLQRQRVDTGTVNGHFGRRTADAVKEYQRAHRLPVDGVVGKDTWARLRG</sequence>